<organism evidence="1 2">
    <name type="scientific">Sphingobacterium spiritivorum</name>
    <name type="common">Flavobacterium spiritivorum</name>
    <dbReference type="NCBI Taxonomy" id="258"/>
    <lineage>
        <taxon>Bacteria</taxon>
        <taxon>Pseudomonadati</taxon>
        <taxon>Bacteroidota</taxon>
        <taxon>Sphingobacteriia</taxon>
        <taxon>Sphingobacteriales</taxon>
        <taxon>Sphingobacteriaceae</taxon>
        <taxon>Sphingobacterium</taxon>
    </lineage>
</organism>
<accession>A0A380CS18</accession>
<dbReference type="Proteomes" id="UP000254893">
    <property type="component" value="Unassembled WGS sequence"/>
</dbReference>
<evidence type="ECO:0000313" key="2">
    <source>
        <dbReference type="Proteomes" id="UP000254893"/>
    </source>
</evidence>
<dbReference type="SUPFAM" id="SSF49478">
    <property type="entry name" value="Cna protein B-type domain"/>
    <property type="match status" value="1"/>
</dbReference>
<evidence type="ECO:0000313" key="1">
    <source>
        <dbReference type="EMBL" id="SUJ27794.1"/>
    </source>
</evidence>
<dbReference type="AlphaFoldDB" id="A0A380CS18"/>
<dbReference type="Pfam" id="PF10670">
    <property type="entry name" value="DUF4198"/>
    <property type="match status" value="1"/>
</dbReference>
<dbReference type="EMBL" id="UGYW01000002">
    <property type="protein sequence ID" value="SUJ27794.1"/>
    <property type="molecule type" value="Genomic_DNA"/>
</dbReference>
<keyword evidence="1" id="KW-0812">Transmembrane</keyword>
<proteinExistence type="predicted"/>
<keyword evidence="1" id="KW-0472">Membrane</keyword>
<sequence length="237" mass="26405">MKIITQLFLILILLGGKQVAMAHAVWIESKSSASKNQPHDVKIFYGEYASGEKESTDKWYSDLKTLEVWLTTPDNQRVKLDVKDEQGHLATSFVPEKDGVYYISTVHATKDLGGTTKYNFSSLAPVRVGKLAVSATSPKDLPFSVEKIATSGKNKSAIEVLVSSNGKAVKDAEVIVMSETGWTKTFKTNENGIVSFSPQWKGNYVVEASQMNDETGRWNDKDYTRNWHGATTFFEHK</sequence>
<name>A0A380CS18_SPHSI</name>
<gene>
    <name evidence="1" type="ORF">NCTC11388_04217</name>
</gene>
<dbReference type="InterPro" id="IPR019613">
    <property type="entry name" value="DUF4198"/>
</dbReference>
<reference evidence="1 2" key="1">
    <citation type="submission" date="2018-06" db="EMBL/GenBank/DDBJ databases">
        <authorList>
            <consortium name="Pathogen Informatics"/>
            <person name="Doyle S."/>
        </authorList>
    </citation>
    <scope>NUCLEOTIDE SEQUENCE [LARGE SCALE GENOMIC DNA]</scope>
    <source>
        <strain evidence="1 2">NCTC11388</strain>
    </source>
</reference>
<dbReference type="RefSeq" id="WP_115171522.1">
    <property type="nucleotide sequence ID" value="NZ_UGYW01000002.1"/>
</dbReference>
<protein>
    <submittedName>
        <fullName evidence="1">Nickel uptake substrate-specific transmembrane region</fullName>
    </submittedName>
</protein>